<gene>
    <name evidence="2" type="ORF">ALC62_15472</name>
</gene>
<dbReference type="InterPro" id="IPR000305">
    <property type="entry name" value="GIY-YIG_endonuc"/>
</dbReference>
<dbReference type="PROSITE" id="PS50164">
    <property type="entry name" value="GIY_YIG"/>
    <property type="match status" value="1"/>
</dbReference>
<dbReference type="SUPFAM" id="SSF82771">
    <property type="entry name" value="GIY-YIG endonuclease"/>
    <property type="match status" value="1"/>
</dbReference>
<dbReference type="Gene3D" id="3.40.1440.10">
    <property type="entry name" value="GIY-YIG endonuclease"/>
    <property type="match status" value="1"/>
</dbReference>
<dbReference type="Proteomes" id="UP000078542">
    <property type="component" value="Unassembled WGS sequence"/>
</dbReference>
<dbReference type="EMBL" id="LKEX01025462">
    <property type="protein sequence ID" value="KYN50362.1"/>
    <property type="molecule type" value="Genomic_DNA"/>
</dbReference>
<dbReference type="AlphaFoldDB" id="A0A151K2Q4"/>
<dbReference type="CDD" id="cd10442">
    <property type="entry name" value="GIY-YIG_PLEs"/>
    <property type="match status" value="1"/>
</dbReference>
<proteinExistence type="predicted"/>
<feature type="non-terminal residue" evidence="2">
    <location>
        <position position="1"/>
    </location>
</feature>
<dbReference type="InterPro" id="IPR035901">
    <property type="entry name" value="GIY-YIG_endonuc_sf"/>
</dbReference>
<feature type="domain" description="GIY-YIG" evidence="1">
    <location>
        <begin position="27"/>
        <end position="117"/>
    </location>
</feature>
<sequence length="175" mass="20444">NCKLAYTILNNFKKLIKRGKDHLEPSHNQNVYKISCEDCNVSYVGQTKRQLKTRLHEYASDINKKAKSSSAITNHRIENNYNFNWENVKILDIEPSYNKRLISEILHIKRQKHAINRQNDTESLSGDAVVSPAMFKNWKTLQVSYPEPSKSIFRGCITITKVQKILNRMLNRYMS</sequence>
<keyword evidence="3" id="KW-1185">Reference proteome</keyword>
<name>A0A151K2Q4_9HYME</name>
<evidence type="ECO:0000313" key="2">
    <source>
        <dbReference type="EMBL" id="KYN50362.1"/>
    </source>
</evidence>
<accession>A0A151K2Q4</accession>
<organism evidence="2 3">
    <name type="scientific">Cyphomyrmex costatus</name>
    <dbReference type="NCBI Taxonomy" id="456900"/>
    <lineage>
        <taxon>Eukaryota</taxon>
        <taxon>Metazoa</taxon>
        <taxon>Ecdysozoa</taxon>
        <taxon>Arthropoda</taxon>
        <taxon>Hexapoda</taxon>
        <taxon>Insecta</taxon>
        <taxon>Pterygota</taxon>
        <taxon>Neoptera</taxon>
        <taxon>Endopterygota</taxon>
        <taxon>Hymenoptera</taxon>
        <taxon>Apocrita</taxon>
        <taxon>Aculeata</taxon>
        <taxon>Formicoidea</taxon>
        <taxon>Formicidae</taxon>
        <taxon>Myrmicinae</taxon>
        <taxon>Cyphomyrmex</taxon>
    </lineage>
</organism>
<comment type="caution">
    <text evidence="2">The sequence shown here is derived from an EMBL/GenBank/DDBJ whole genome shotgun (WGS) entry which is preliminary data.</text>
</comment>
<protein>
    <recommendedName>
        <fullName evidence="1">GIY-YIG domain-containing protein</fullName>
    </recommendedName>
</protein>
<evidence type="ECO:0000313" key="3">
    <source>
        <dbReference type="Proteomes" id="UP000078542"/>
    </source>
</evidence>
<reference evidence="2 3" key="1">
    <citation type="submission" date="2016-03" db="EMBL/GenBank/DDBJ databases">
        <title>Cyphomyrmex costatus WGS genome.</title>
        <authorList>
            <person name="Nygaard S."/>
            <person name="Hu H."/>
            <person name="Boomsma J."/>
            <person name="Zhang G."/>
        </authorList>
    </citation>
    <scope>NUCLEOTIDE SEQUENCE [LARGE SCALE GENOMIC DNA]</scope>
    <source>
        <strain evidence="2">MS0001</strain>
        <tissue evidence="2">Whole body</tissue>
    </source>
</reference>
<evidence type="ECO:0000259" key="1">
    <source>
        <dbReference type="PROSITE" id="PS50164"/>
    </source>
</evidence>